<dbReference type="EMBL" id="CAJVPZ010026412">
    <property type="protein sequence ID" value="CAG8725514.1"/>
    <property type="molecule type" value="Genomic_DNA"/>
</dbReference>
<protein>
    <submittedName>
        <fullName evidence="2">9602_t:CDS:1</fullName>
    </submittedName>
</protein>
<dbReference type="AlphaFoldDB" id="A0A9N9I7X4"/>
<name>A0A9N9I7X4_9GLOM</name>
<sequence length="438" mass="49663">AASLLDFDSNIPYHTFLRNLKLLRTGQIIVDFEIILEKNRVIFHGPPTSNKSRTVRGKVKLEVAGKLNVKVCVLQDQDLLLFVYTPDLIPRDTDELNSLNKVVDIVDIFVERAMLLNDGYISDGLESMRYIGSKKNVFVQSEYLKSSLPETDIEDSSPPTVIDSASRFISGPFRFDLPRNERLKLQCRPMVFQLPITEPFVHDYVLFGIEIRHRLLISIQIANRRKDIIRFEVPITVESIVPNLDSFPSPCNVCQPPQSALLHFANKIYHGKILDFSKDLVPKMPKNLSNNSLDSKKPHDQLPPQVIKNNEENDKVQRIVPSRSSSIQYINRNSTINNSSNNSSIHDDHHINFKTLPKPVFATASSNIVADKLAKLQYILQQRRSRRRSMSAKNPVKKSRSSSSASTVKFDKAEIFDIMATRSANCPNIPLETTTLTA</sequence>
<feature type="region of interest" description="Disordered" evidence="1">
    <location>
        <begin position="383"/>
        <end position="405"/>
    </location>
</feature>
<keyword evidence="3" id="KW-1185">Reference proteome</keyword>
<proteinExistence type="predicted"/>
<dbReference type="OrthoDB" id="2333384at2759"/>
<evidence type="ECO:0000256" key="1">
    <source>
        <dbReference type="SAM" id="MobiDB-lite"/>
    </source>
</evidence>
<evidence type="ECO:0000313" key="2">
    <source>
        <dbReference type="EMBL" id="CAG8725514.1"/>
    </source>
</evidence>
<dbReference type="Proteomes" id="UP000789396">
    <property type="component" value="Unassembled WGS sequence"/>
</dbReference>
<feature type="compositionally biased region" description="Basic residues" evidence="1">
    <location>
        <begin position="383"/>
        <end position="400"/>
    </location>
</feature>
<organism evidence="2 3">
    <name type="scientific">Racocetra fulgida</name>
    <dbReference type="NCBI Taxonomy" id="60492"/>
    <lineage>
        <taxon>Eukaryota</taxon>
        <taxon>Fungi</taxon>
        <taxon>Fungi incertae sedis</taxon>
        <taxon>Mucoromycota</taxon>
        <taxon>Glomeromycotina</taxon>
        <taxon>Glomeromycetes</taxon>
        <taxon>Diversisporales</taxon>
        <taxon>Gigasporaceae</taxon>
        <taxon>Racocetra</taxon>
    </lineage>
</organism>
<gene>
    <name evidence="2" type="ORF">RFULGI_LOCUS11759</name>
</gene>
<evidence type="ECO:0000313" key="3">
    <source>
        <dbReference type="Proteomes" id="UP000789396"/>
    </source>
</evidence>
<feature type="non-terminal residue" evidence="2">
    <location>
        <position position="1"/>
    </location>
</feature>
<accession>A0A9N9I7X4</accession>
<feature type="region of interest" description="Disordered" evidence="1">
    <location>
        <begin position="287"/>
        <end position="312"/>
    </location>
</feature>
<comment type="caution">
    <text evidence="2">The sequence shown here is derived from an EMBL/GenBank/DDBJ whole genome shotgun (WGS) entry which is preliminary data.</text>
</comment>
<reference evidence="2" key="1">
    <citation type="submission" date="2021-06" db="EMBL/GenBank/DDBJ databases">
        <authorList>
            <person name="Kallberg Y."/>
            <person name="Tangrot J."/>
            <person name="Rosling A."/>
        </authorList>
    </citation>
    <scope>NUCLEOTIDE SEQUENCE</scope>
    <source>
        <strain evidence="2">IN212</strain>
    </source>
</reference>